<dbReference type="NCBIfam" id="TIGR00745">
    <property type="entry name" value="apbA_panE"/>
    <property type="match status" value="1"/>
</dbReference>
<evidence type="ECO:0000256" key="2">
    <source>
        <dbReference type="ARBA" id="ARBA00007870"/>
    </source>
</evidence>
<dbReference type="InterPro" id="IPR036291">
    <property type="entry name" value="NAD(P)-bd_dom_sf"/>
</dbReference>
<evidence type="ECO:0000256" key="8">
    <source>
        <dbReference type="ARBA" id="ARBA00032024"/>
    </source>
</evidence>
<evidence type="ECO:0000256" key="7">
    <source>
        <dbReference type="ARBA" id="ARBA00023002"/>
    </source>
</evidence>
<dbReference type="Gene3D" id="1.10.1040.10">
    <property type="entry name" value="N-(1-d-carboxylethyl)-l-norvaline Dehydrogenase, domain 2"/>
    <property type="match status" value="1"/>
</dbReference>
<dbReference type="EMBL" id="JAMSHT010000001">
    <property type="protein sequence ID" value="MCM8557807.1"/>
    <property type="molecule type" value="Genomic_DNA"/>
</dbReference>
<evidence type="ECO:0000259" key="11">
    <source>
        <dbReference type="Pfam" id="PF02558"/>
    </source>
</evidence>
<accession>A0A9X2ELT5</accession>
<evidence type="ECO:0000256" key="5">
    <source>
        <dbReference type="ARBA" id="ARBA00022655"/>
    </source>
</evidence>
<sequence>MKKPTYIGVIGAGSIGCWLGGRLKAAGHEVAILREEERIKAPHENLVIKEGEEEERVQVPVLSALDPKPDILLVAVKAMFLPDVAPLIAANMSEETLVLPLQNGVPYWFMKDETIVDVDPVGSVRTAIPRDQTIGTVVHAAVSRQGDWINVKKADTLLLGEVDGGTSERVAALTALFRDAGVPSEEDEDIRRAIWYKIWGNLTMNPLSALTRETMDRLLADEQLLVLVRGAMEELREVGAAIGCPIEQSVDDRLDVARTLGVFKTSMLQDLEAGRPLEWKALVAAPRAIAKSKGIDTPFIDSILGLIRLLDRSLA</sequence>
<dbReference type="InterPro" id="IPR003710">
    <property type="entry name" value="ApbA"/>
</dbReference>
<comment type="pathway">
    <text evidence="1 10">Cofactor biosynthesis; (R)-pantothenate biosynthesis; (R)-pantoate from 3-methyl-2-oxobutanoate: step 2/2.</text>
</comment>
<feature type="domain" description="Ketopantoate reductase N-terminal" evidence="11">
    <location>
        <begin position="7"/>
        <end position="161"/>
    </location>
</feature>
<feature type="domain" description="Ketopantoate reductase C-terminal" evidence="12">
    <location>
        <begin position="189"/>
        <end position="309"/>
    </location>
</feature>
<dbReference type="AlphaFoldDB" id="A0A9X2ELT5"/>
<dbReference type="Proteomes" id="UP001155128">
    <property type="component" value="Unassembled WGS sequence"/>
</dbReference>
<evidence type="ECO:0000313" key="14">
    <source>
        <dbReference type="Proteomes" id="UP001155128"/>
    </source>
</evidence>
<dbReference type="EC" id="1.1.1.169" evidence="3 10"/>
<dbReference type="RefSeq" id="WP_252114197.1">
    <property type="nucleotide sequence ID" value="NZ_JAMSHT010000001.1"/>
</dbReference>
<evidence type="ECO:0000256" key="6">
    <source>
        <dbReference type="ARBA" id="ARBA00022857"/>
    </source>
</evidence>
<reference evidence="13" key="1">
    <citation type="submission" date="2022-06" db="EMBL/GenBank/DDBJ databases">
        <title>Sphingomicrobium sedimins sp. nov., a marine bacterium isolated from tidal flat.</title>
        <authorList>
            <person name="Kim C.-H."/>
            <person name="Yoo Y."/>
            <person name="Kim J.-J."/>
        </authorList>
    </citation>
    <scope>NUCLEOTIDE SEQUENCE</scope>
    <source>
        <strain evidence="13">GRR-S6-50</strain>
    </source>
</reference>
<evidence type="ECO:0000256" key="1">
    <source>
        <dbReference type="ARBA" id="ARBA00004994"/>
    </source>
</evidence>
<evidence type="ECO:0000256" key="3">
    <source>
        <dbReference type="ARBA" id="ARBA00013014"/>
    </source>
</evidence>
<evidence type="ECO:0000259" key="12">
    <source>
        <dbReference type="Pfam" id="PF08546"/>
    </source>
</evidence>
<comment type="caution">
    <text evidence="13">The sequence shown here is derived from an EMBL/GenBank/DDBJ whole genome shotgun (WGS) entry which is preliminary data.</text>
</comment>
<dbReference type="NCBIfam" id="NF005089">
    <property type="entry name" value="PRK06522.1-4"/>
    <property type="match status" value="1"/>
</dbReference>
<keyword evidence="7 10" id="KW-0560">Oxidoreductase</keyword>
<evidence type="ECO:0000313" key="13">
    <source>
        <dbReference type="EMBL" id="MCM8557807.1"/>
    </source>
</evidence>
<name>A0A9X2ELT5_9SPHN</name>
<dbReference type="FunFam" id="1.10.1040.10:FF:000017">
    <property type="entry name" value="2-dehydropantoate 2-reductase"/>
    <property type="match status" value="1"/>
</dbReference>
<evidence type="ECO:0000256" key="4">
    <source>
        <dbReference type="ARBA" id="ARBA00019465"/>
    </source>
</evidence>
<dbReference type="InterPro" id="IPR013332">
    <property type="entry name" value="KPR_N"/>
</dbReference>
<comment type="function">
    <text evidence="10">Catalyzes the NADPH-dependent reduction of ketopantoate into pantoic acid.</text>
</comment>
<dbReference type="PROSITE" id="PS51257">
    <property type="entry name" value="PROKAR_LIPOPROTEIN"/>
    <property type="match status" value="1"/>
</dbReference>
<evidence type="ECO:0000256" key="10">
    <source>
        <dbReference type="RuleBase" id="RU362068"/>
    </source>
</evidence>
<dbReference type="InterPro" id="IPR013328">
    <property type="entry name" value="6PGD_dom2"/>
</dbReference>
<keyword evidence="5 10" id="KW-0566">Pantothenate biosynthesis</keyword>
<comment type="catalytic activity">
    <reaction evidence="9 10">
        <text>(R)-pantoate + NADP(+) = 2-dehydropantoate + NADPH + H(+)</text>
        <dbReference type="Rhea" id="RHEA:16233"/>
        <dbReference type="ChEBI" id="CHEBI:11561"/>
        <dbReference type="ChEBI" id="CHEBI:15378"/>
        <dbReference type="ChEBI" id="CHEBI:15980"/>
        <dbReference type="ChEBI" id="CHEBI:57783"/>
        <dbReference type="ChEBI" id="CHEBI:58349"/>
        <dbReference type="EC" id="1.1.1.169"/>
    </reaction>
</comment>
<dbReference type="InterPro" id="IPR051402">
    <property type="entry name" value="KPR-Related"/>
</dbReference>
<dbReference type="SUPFAM" id="SSF48179">
    <property type="entry name" value="6-phosphogluconate dehydrogenase C-terminal domain-like"/>
    <property type="match status" value="1"/>
</dbReference>
<keyword evidence="14" id="KW-1185">Reference proteome</keyword>
<dbReference type="GO" id="GO:0005737">
    <property type="term" value="C:cytoplasm"/>
    <property type="evidence" value="ECO:0007669"/>
    <property type="project" value="TreeGrafter"/>
</dbReference>
<evidence type="ECO:0000256" key="9">
    <source>
        <dbReference type="ARBA" id="ARBA00048793"/>
    </source>
</evidence>
<dbReference type="Pfam" id="PF02558">
    <property type="entry name" value="ApbA"/>
    <property type="match status" value="1"/>
</dbReference>
<dbReference type="PANTHER" id="PTHR21708">
    <property type="entry name" value="PROBABLE 2-DEHYDROPANTOATE 2-REDUCTASE"/>
    <property type="match status" value="1"/>
</dbReference>
<gene>
    <name evidence="13" type="ORF">NDO55_08240</name>
</gene>
<dbReference type="SUPFAM" id="SSF51735">
    <property type="entry name" value="NAD(P)-binding Rossmann-fold domains"/>
    <property type="match status" value="1"/>
</dbReference>
<dbReference type="PANTHER" id="PTHR21708:SF45">
    <property type="entry name" value="2-DEHYDROPANTOATE 2-REDUCTASE"/>
    <property type="match status" value="1"/>
</dbReference>
<keyword evidence="6 10" id="KW-0521">NADP</keyword>
<dbReference type="InterPro" id="IPR008927">
    <property type="entry name" value="6-PGluconate_DH-like_C_sf"/>
</dbReference>
<organism evidence="13 14">
    <name type="scientific">Sphingomicrobium sediminis</name>
    <dbReference type="NCBI Taxonomy" id="2950949"/>
    <lineage>
        <taxon>Bacteria</taxon>
        <taxon>Pseudomonadati</taxon>
        <taxon>Pseudomonadota</taxon>
        <taxon>Alphaproteobacteria</taxon>
        <taxon>Sphingomonadales</taxon>
        <taxon>Sphingomonadaceae</taxon>
        <taxon>Sphingomicrobium</taxon>
    </lineage>
</organism>
<dbReference type="Pfam" id="PF08546">
    <property type="entry name" value="ApbA_C"/>
    <property type="match status" value="1"/>
</dbReference>
<protein>
    <recommendedName>
        <fullName evidence="4 10">2-dehydropantoate 2-reductase</fullName>
        <ecNumber evidence="3 10">1.1.1.169</ecNumber>
    </recommendedName>
    <alternativeName>
        <fullName evidence="8 10">Ketopantoate reductase</fullName>
    </alternativeName>
</protein>
<dbReference type="GO" id="GO:0015940">
    <property type="term" value="P:pantothenate biosynthetic process"/>
    <property type="evidence" value="ECO:0007669"/>
    <property type="project" value="UniProtKB-KW"/>
</dbReference>
<proteinExistence type="inferred from homology"/>
<dbReference type="GO" id="GO:0008677">
    <property type="term" value="F:2-dehydropantoate 2-reductase activity"/>
    <property type="evidence" value="ECO:0007669"/>
    <property type="project" value="UniProtKB-EC"/>
</dbReference>
<dbReference type="Gene3D" id="3.40.50.720">
    <property type="entry name" value="NAD(P)-binding Rossmann-like Domain"/>
    <property type="match status" value="1"/>
</dbReference>
<dbReference type="InterPro" id="IPR013752">
    <property type="entry name" value="KPA_reductase"/>
</dbReference>
<comment type="similarity">
    <text evidence="2 10">Belongs to the ketopantoate reductase family.</text>
</comment>